<feature type="transmembrane region" description="Helical" evidence="5">
    <location>
        <begin position="215"/>
        <end position="236"/>
    </location>
</feature>
<dbReference type="SUPFAM" id="SSF52091">
    <property type="entry name" value="SpoIIaa-like"/>
    <property type="match status" value="1"/>
</dbReference>
<keyword evidence="4 5" id="KW-0472">Membrane</keyword>
<evidence type="ECO:0000256" key="5">
    <source>
        <dbReference type="SAM" id="Phobius"/>
    </source>
</evidence>
<comment type="subcellular location">
    <subcellularLocation>
        <location evidence="1">Membrane</location>
        <topology evidence="1">Multi-pass membrane protein</topology>
    </subcellularLocation>
</comment>
<evidence type="ECO:0000256" key="4">
    <source>
        <dbReference type="ARBA" id="ARBA00023136"/>
    </source>
</evidence>
<dbReference type="PANTHER" id="PTHR43310">
    <property type="entry name" value="SULFATE TRANSPORTER YBAR-RELATED"/>
    <property type="match status" value="1"/>
</dbReference>
<feature type="domain" description="STAS" evidence="6">
    <location>
        <begin position="393"/>
        <end position="496"/>
    </location>
</feature>
<dbReference type="Proteomes" id="UP000321562">
    <property type="component" value="Unassembled WGS sequence"/>
</dbReference>
<organism evidence="7 8">
    <name type="scientific">Paracoccus aurantiacus</name>
    <dbReference type="NCBI Taxonomy" id="2599412"/>
    <lineage>
        <taxon>Bacteria</taxon>
        <taxon>Pseudomonadati</taxon>
        <taxon>Pseudomonadota</taxon>
        <taxon>Alphaproteobacteria</taxon>
        <taxon>Rhodobacterales</taxon>
        <taxon>Paracoccaceae</taxon>
        <taxon>Paracoccus</taxon>
    </lineage>
</organism>
<feature type="transmembrane region" description="Helical" evidence="5">
    <location>
        <begin position="20"/>
        <end position="40"/>
    </location>
</feature>
<proteinExistence type="predicted"/>
<dbReference type="Gene3D" id="3.30.750.24">
    <property type="entry name" value="STAS domain"/>
    <property type="match status" value="1"/>
</dbReference>
<dbReference type="AlphaFoldDB" id="A0A5C6S812"/>
<feature type="transmembrane region" description="Helical" evidence="5">
    <location>
        <begin position="296"/>
        <end position="317"/>
    </location>
</feature>
<feature type="transmembrane region" description="Helical" evidence="5">
    <location>
        <begin position="353"/>
        <end position="385"/>
    </location>
</feature>
<keyword evidence="8" id="KW-1185">Reference proteome</keyword>
<feature type="transmembrane region" description="Helical" evidence="5">
    <location>
        <begin position="90"/>
        <end position="108"/>
    </location>
</feature>
<sequence length="496" mass="53304">MNQYERYRREWTGNIRRDLLSGLVVALALIPEAIAFSIIAGVDPKIGLYASFSIAVITAVAGGRPGMISAATAATAVLMVTLVRDHGLQYLLAATVLAGLLQIAMGALKLGFVMRYVSKSVMTGFVNALAILIFMAQLPELDPRRVSTLTYFMVAAGLAIIYLFPRITRAIPSPLVTIMVLTAISLAFNLDVRTVGDMGALPDTLPVFLLPDVPLNLETLTIIFPYSLAVAVVGLLESLMTQNLVDELTDTRTSRNQECIGQGIANTATGFMGGMAGCAMIGQSMINVKSGGRGRLSCFFAGVMLLIFCVFLGPWVAQIPMPALVAIMIMVSISTFSWVSISNLRIHPRSSSIVMLATVIAVVYTHNLAIGVLVGVLLSGIFFAAKIAQLFRVTTSLSDDGRTRTYHAEGQLFYGSIEDFTAALNFREPVDRVIIDVSDAHIWDISSVQALDSAVLKFRRLGIGVSIVGMNAASETIVDKLAIHDKPGEMDELLAH</sequence>
<keyword evidence="3 5" id="KW-1133">Transmembrane helix</keyword>
<name>A0A5C6S812_9RHOB</name>
<evidence type="ECO:0000313" key="8">
    <source>
        <dbReference type="Proteomes" id="UP000321562"/>
    </source>
</evidence>
<gene>
    <name evidence="7" type="ORF">FQV27_06595</name>
</gene>
<accession>A0A5C6S812</accession>
<feature type="transmembrane region" description="Helical" evidence="5">
    <location>
        <begin position="323"/>
        <end position="341"/>
    </location>
</feature>
<evidence type="ECO:0000256" key="3">
    <source>
        <dbReference type="ARBA" id="ARBA00022989"/>
    </source>
</evidence>
<keyword evidence="2 5" id="KW-0812">Transmembrane</keyword>
<dbReference type="InterPro" id="IPR011547">
    <property type="entry name" value="SLC26A/SulP_dom"/>
</dbReference>
<dbReference type="InterPro" id="IPR002645">
    <property type="entry name" value="STAS_dom"/>
</dbReference>
<dbReference type="CDD" id="cd07042">
    <property type="entry name" value="STAS_SulP_like_sulfate_transporter"/>
    <property type="match status" value="1"/>
</dbReference>
<reference evidence="7 8" key="1">
    <citation type="submission" date="2019-08" db="EMBL/GenBank/DDBJ databases">
        <authorList>
            <person name="Ye J."/>
        </authorList>
    </citation>
    <scope>NUCLEOTIDE SEQUENCE [LARGE SCALE GENOMIC DNA]</scope>
    <source>
        <strain evidence="7 8">TK008</strain>
    </source>
</reference>
<evidence type="ECO:0000313" key="7">
    <source>
        <dbReference type="EMBL" id="TXB69784.1"/>
    </source>
</evidence>
<dbReference type="InterPro" id="IPR036513">
    <property type="entry name" value="STAS_dom_sf"/>
</dbReference>
<feature type="transmembrane region" description="Helical" evidence="5">
    <location>
        <begin position="120"/>
        <end position="139"/>
    </location>
</feature>
<feature type="transmembrane region" description="Helical" evidence="5">
    <location>
        <begin position="145"/>
        <end position="164"/>
    </location>
</feature>
<dbReference type="EMBL" id="VOPL01000002">
    <property type="protein sequence ID" value="TXB69784.1"/>
    <property type="molecule type" value="Genomic_DNA"/>
</dbReference>
<dbReference type="GO" id="GO:0016020">
    <property type="term" value="C:membrane"/>
    <property type="evidence" value="ECO:0007669"/>
    <property type="project" value="UniProtKB-SubCell"/>
</dbReference>
<evidence type="ECO:0000256" key="2">
    <source>
        <dbReference type="ARBA" id="ARBA00022692"/>
    </source>
</evidence>
<dbReference type="RefSeq" id="WP_147097074.1">
    <property type="nucleotide sequence ID" value="NZ_JBHUFH010000001.1"/>
</dbReference>
<comment type="caution">
    <text evidence="7">The sequence shown here is derived from an EMBL/GenBank/DDBJ whole genome shotgun (WGS) entry which is preliminary data.</text>
</comment>
<evidence type="ECO:0000256" key="1">
    <source>
        <dbReference type="ARBA" id="ARBA00004141"/>
    </source>
</evidence>
<protein>
    <submittedName>
        <fullName evidence="7">SulP family inorganic anion transporter</fullName>
    </submittedName>
</protein>
<dbReference type="Pfam" id="PF00916">
    <property type="entry name" value="Sulfate_transp"/>
    <property type="match status" value="2"/>
</dbReference>
<evidence type="ECO:0000259" key="6">
    <source>
        <dbReference type="PROSITE" id="PS50801"/>
    </source>
</evidence>
<dbReference type="PROSITE" id="PS50801">
    <property type="entry name" value="STAS"/>
    <property type="match status" value="1"/>
</dbReference>
<dbReference type="PANTHER" id="PTHR43310:SF1">
    <property type="entry name" value="SULFATE TRANSPORTER YBAR-RELATED"/>
    <property type="match status" value="1"/>
</dbReference>
<dbReference type="OrthoDB" id="9771198at2"/>
<dbReference type="InterPro" id="IPR052706">
    <property type="entry name" value="Membrane-Transporter-like"/>
</dbReference>
<dbReference type="Pfam" id="PF01740">
    <property type="entry name" value="STAS"/>
    <property type="match status" value="1"/>
</dbReference>
<feature type="transmembrane region" description="Helical" evidence="5">
    <location>
        <begin position="176"/>
        <end position="195"/>
    </location>
</feature>